<reference evidence="2" key="1">
    <citation type="submission" date="2021-12" db="EMBL/GenBank/DDBJ databases">
        <title>Convergent genome expansion in fungi linked to evolution of root-endophyte symbiosis.</title>
        <authorList>
            <consortium name="DOE Joint Genome Institute"/>
            <person name="Ke Y.-H."/>
            <person name="Bonito G."/>
            <person name="Liao H.-L."/>
            <person name="Looney B."/>
            <person name="Rojas-Flechas A."/>
            <person name="Nash J."/>
            <person name="Hameed K."/>
            <person name="Schadt C."/>
            <person name="Martin F."/>
            <person name="Crous P.W."/>
            <person name="Miettinen O."/>
            <person name="Magnuson J.K."/>
            <person name="Labbe J."/>
            <person name="Jacobson D."/>
            <person name="Doktycz M.J."/>
            <person name="Veneault-Fourrey C."/>
            <person name="Kuo A."/>
            <person name="Mondo S."/>
            <person name="Calhoun S."/>
            <person name="Riley R."/>
            <person name="Ohm R."/>
            <person name="LaButti K."/>
            <person name="Andreopoulos B."/>
            <person name="Pangilinan J."/>
            <person name="Nolan M."/>
            <person name="Tritt A."/>
            <person name="Clum A."/>
            <person name="Lipzen A."/>
            <person name="Daum C."/>
            <person name="Barry K."/>
            <person name="Grigoriev I.V."/>
            <person name="Vilgalys R."/>
        </authorList>
    </citation>
    <scope>NUCLEOTIDE SEQUENCE</scope>
    <source>
        <strain evidence="2">PMI_201</strain>
    </source>
</reference>
<proteinExistence type="predicted"/>
<dbReference type="Proteomes" id="UP001201262">
    <property type="component" value="Unassembled WGS sequence"/>
</dbReference>
<gene>
    <name evidence="2" type="ORF">BGW36DRAFT_213203</name>
</gene>
<name>A0AAD4PVW6_9EURO</name>
<dbReference type="AlphaFoldDB" id="A0AAD4PVW6"/>
<dbReference type="EMBL" id="JAJTJA010000009">
    <property type="protein sequence ID" value="KAH8693952.1"/>
    <property type="molecule type" value="Genomic_DNA"/>
</dbReference>
<sequence length="88" mass="10380">MGLLGWIKSPCICLHSFILAWLSLVARTFAAYTIRLFIFFQRIYCSAPRLLCRYFLFLTFNCLPLFLISFEVYPSFTNKDFNSYILVV</sequence>
<keyword evidence="1" id="KW-1133">Transmembrane helix</keyword>
<evidence type="ECO:0000313" key="2">
    <source>
        <dbReference type="EMBL" id="KAH8693952.1"/>
    </source>
</evidence>
<keyword evidence="3" id="KW-1185">Reference proteome</keyword>
<comment type="caution">
    <text evidence="2">The sequence shown here is derived from an EMBL/GenBank/DDBJ whole genome shotgun (WGS) entry which is preliminary data.</text>
</comment>
<evidence type="ECO:0000256" key="1">
    <source>
        <dbReference type="SAM" id="Phobius"/>
    </source>
</evidence>
<evidence type="ECO:0000313" key="3">
    <source>
        <dbReference type="Proteomes" id="UP001201262"/>
    </source>
</evidence>
<feature type="transmembrane region" description="Helical" evidence="1">
    <location>
        <begin position="54"/>
        <end position="73"/>
    </location>
</feature>
<keyword evidence="1" id="KW-0472">Membrane</keyword>
<organism evidence="2 3">
    <name type="scientific">Talaromyces proteolyticus</name>
    <dbReference type="NCBI Taxonomy" id="1131652"/>
    <lineage>
        <taxon>Eukaryota</taxon>
        <taxon>Fungi</taxon>
        <taxon>Dikarya</taxon>
        <taxon>Ascomycota</taxon>
        <taxon>Pezizomycotina</taxon>
        <taxon>Eurotiomycetes</taxon>
        <taxon>Eurotiomycetidae</taxon>
        <taxon>Eurotiales</taxon>
        <taxon>Trichocomaceae</taxon>
        <taxon>Talaromyces</taxon>
        <taxon>Talaromyces sect. Bacilispori</taxon>
    </lineage>
</organism>
<keyword evidence="1" id="KW-0812">Transmembrane</keyword>
<protein>
    <submittedName>
        <fullName evidence="2">Uncharacterized protein</fullName>
    </submittedName>
</protein>
<dbReference type="RefSeq" id="XP_046069622.1">
    <property type="nucleotide sequence ID" value="XM_046209950.1"/>
</dbReference>
<dbReference type="GeneID" id="70240237"/>
<accession>A0AAD4PVW6</accession>